<evidence type="ECO:0000313" key="3">
    <source>
        <dbReference type="Proteomes" id="UP001237207"/>
    </source>
</evidence>
<gene>
    <name evidence="2" type="ORF">J2S13_003243</name>
</gene>
<dbReference type="AlphaFoldDB" id="A0AAJ1T6F3"/>
<keyword evidence="3" id="KW-1185">Reference proteome</keyword>
<dbReference type="EMBL" id="JAUSUC010000074">
    <property type="protein sequence ID" value="MDQ0216759.1"/>
    <property type="molecule type" value="Genomic_DNA"/>
</dbReference>
<organism evidence="2 3">
    <name type="scientific">Oikeobacillus pervagus</name>
    <dbReference type="NCBI Taxonomy" id="1325931"/>
    <lineage>
        <taxon>Bacteria</taxon>
        <taxon>Bacillati</taxon>
        <taxon>Bacillota</taxon>
        <taxon>Bacilli</taxon>
        <taxon>Bacillales</taxon>
        <taxon>Bacillaceae</taxon>
        <taxon>Oikeobacillus</taxon>
    </lineage>
</organism>
<name>A0AAJ1T6F3_9BACI</name>
<evidence type="ECO:0000256" key="1">
    <source>
        <dbReference type="SAM" id="Phobius"/>
    </source>
</evidence>
<keyword evidence="1" id="KW-1133">Transmembrane helix</keyword>
<protein>
    <submittedName>
        <fullName evidence="2">Uncharacterized protein</fullName>
    </submittedName>
</protein>
<dbReference type="Proteomes" id="UP001237207">
    <property type="component" value="Unassembled WGS sequence"/>
</dbReference>
<keyword evidence="1" id="KW-0472">Membrane</keyword>
<feature type="transmembrane region" description="Helical" evidence="1">
    <location>
        <begin position="6"/>
        <end position="26"/>
    </location>
</feature>
<sequence>MMIGDITFQVIVFVLIGLFVISFTLLSGDYL</sequence>
<reference evidence="2" key="1">
    <citation type="submission" date="2023-07" db="EMBL/GenBank/DDBJ databases">
        <title>Genomic Encyclopedia of Type Strains, Phase IV (KMG-IV): sequencing the most valuable type-strain genomes for metagenomic binning, comparative biology and taxonomic classification.</title>
        <authorList>
            <person name="Goeker M."/>
        </authorList>
    </citation>
    <scope>NUCLEOTIDE SEQUENCE</scope>
    <source>
        <strain evidence="2">DSM 23947</strain>
    </source>
</reference>
<comment type="caution">
    <text evidence="2">The sequence shown here is derived from an EMBL/GenBank/DDBJ whole genome shotgun (WGS) entry which is preliminary data.</text>
</comment>
<keyword evidence="1" id="KW-0812">Transmembrane</keyword>
<proteinExistence type="predicted"/>
<evidence type="ECO:0000313" key="2">
    <source>
        <dbReference type="EMBL" id="MDQ0216759.1"/>
    </source>
</evidence>
<accession>A0AAJ1T6F3</accession>